<dbReference type="GO" id="GO:0005737">
    <property type="term" value="C:cytoplasm"/>
    <property type="evidence" value="ECO:0007669"/>
    <property type="project" value="UniProtKB-SubCell"/>
</dbReference>
<name>A0A0F7DC79_9EURY</name>
<dbReference type="PATRIC" id="fig|113653.22.peg.274"/>
<evidence type="ECO:0000256" key="8">
    <source>
        <dbReference type="HAMAP-Rule" id="MF_00375"/>
    </source>
</evidence>
<comment type="cofactor">
    <cofactor evidence="2 8">
        <name>pyridoxal 5'-phosphate</name>
        <dbReference type="ChEBI" id="CHEBI:597326"/>
    </cofactor>
</comment>
<dbReference type="Gene3D" id="3.90.1150.10">
    <property type="entry name" value="Aspartate Aminotransferase, domain 1"/>
    <property type="match status" value="1"/>
</dbReference>
<evidence type="ECO:0000313" key="10">
    <source>
        <dbReference type="Proteomes" id="UP000034723"/>
    </source>
</evidence>
<dbReference type="HOGENOM" id="CLU_016922_1_5_2"/>
<dbReference type="HAMAP" id="MF_00375">
    <property type="entry name" value="HemL_aminotrans_3"/>
    <property type="match status" value="1"/>
</dbReference>
<dbReference type="InterPro" id="IPR015421">
    <property type="entry name" value="PyrdxlP-dep_Trfase_major"/>
</dbReference>
<keyword evidence="8" id="KW-0963">Cytoplasm</keyword>
<dbReference type="SUPFAM" id="SSF53383">
    <property type="entry name" value="PLP-dependent transferases"/>
    <property type="match status" value="1"/>
</dbReference>
<dbReference type="GO" id="GO:0030170">
    <property type="term" value="F:pyridoxal phosphate binding"/>
    <property type="evidence" value="ECO:0007669"/>
    <property type="project" value="InterPro"/>
</dbReference>
<dbReference type="InterPro" id="IPR015424">
    <property type="entry name" value="PyrdxlP-dep_Trfase"/>
</dbReference>
<organism evidence="9 10">
    <name type="scientific">Geoglobus ahangari</name>
    <dbReference type="NCBI Taxonomy" id="113653"/>
    <lineage>
        <taxon>Archaea</taxon>
        <taxon>Methanobacteriati</taxon>
        <taxon>Methanobacteriota</taxon>
        <taxon>Archaeoglobi</taxon>
        <taxon>Archaeoglobales</taxon>
        <taxon>Archaeoglobaceae</taxon>
        <taxon>Geoglobus</taxon>
    </lineage>
</organism>
<keyword evidence="5 8" id="KW-0663">Pyridoxal phosphate</keyword>
<dbReference type="PANTHER" id="PTHR43713">
    <property type="entry name" value="GLUTAMATE-1-SEMIALDEHYDE 2,1-AMINOMUTASE"/>
    <property type="match status" value="1"/>
</dbReference>
<proteinExistence type="inferred from homology"/>
<dbReference type="STRING" id="113653.GAH_00275"/>
<evidence type="ECO:0000256" key="1">
    <source>
        <dbReference type="ARBA" id="ARBA00001579"/>
    </source>
</evidence>
<dbReference type="PANTHER" id="PTHR43713:SF3">
    <property type="entry name" value="GLUTAMATE-1-SEMIALDEHYDE 2,1-AMINOMUTASE 1, CHLOROPLASTIC-RELATED"/>
    <property type="match status" value="1"/>
</dbReference>
<accession>A0A0F7DC79</accession>
<dbReference type="UniPathway" id="UPA00251">
    <property type="reaction ID" value="UER00317"/>
</dbReference>
<dbReference type="AlphaFoldDB" id="A0A0F7DC79"/>
<dbReference type="GO" id="GO:0008483">
    <property type="term" value="F:transaminase activity"/>
    <property type="evidence" value="ECO:0007669"/>
    <property type="project" value="InterPro"/>
</dbReference>
<gene>
    <name evidence="8" type="primary">hemL</name>
    <name evidence="9" type="ORF">GAH_00275</name>
</gene>
<reference evidence="9 10" key="1">
    <citation type="submission" date="2015-04" db="EMBL/GenBank/DDBJ databases">
        <title>The complete genome sequence of the hyperthermophilic, obligate iron-reducing archaeon Geoglobus ahangari strain 234T.</title>
        <authorList>
            <person name="Manzella M.P."/>
            <person name="Holmes D.E."/>
            <person name="Rocheleau J.M."/>
            <person name="Chung A."/>
            <person name="Reguera G."/>
            <person name="Kashefi K."/>
        </authorList>
    </citation>
    <scope>NUCLEOTIDE SEQUENCE [LARGE SCALE GENOMIC DNA]</scope>
    <source>
        <strain evidence="9 10">234</strain>
    </source>
</reference>
<dbReference type="Gene3D" id="3.40.640.10">
    <property type="entry name" value="Type I PLP-dependent aspartate aminotransferase-like (Major domain)"/>
    <property type="match status" value="1"/>
</dbReference>
<dbReference type="InterPro" id="IPR005814">
    <property type="entry name" value="Aminotrans_3"/>
</dbReference>
<dbReference type="InterPro" id="IPR015422">
    <property type="entry name" value="PyrdxlP-dep_Trfase_small"/>
</dbReference>
<dbReference type="OrthoDB" id="6524at2157"/>
<dbReference type="FunFam" id="3.40.640.10:FF:000021">
    <property type="entry name" value="Glutamate-1-semialdehyde 2,1-aminomutase"/>
    <property type="match status" value="1"/>
</dbReference>
<evidence type="ECO:0000256" key="3">
    <source>
        <dbReference type="ARBA" id="ARBA00004819"/>
    </source>
</evidence>
<comment type="pathway">
    <text evidence="3">Porphyrin-containing compound metabolism; protoporphyrin-IX biosynthesis; 5-aminolevulinate from L-glutamyl-tRNA(Glu): step 2/2.</text>
</comment>
<keyword evidence="7 8" id="KW-0627">Porphyrin biosynthesis</keyword>
<dbReference type="InterPro" id="IPR049704">
    <property type="entry name" value="Aminotrans_3_PPA_site"/>
</dbReference>
<dbReference type="PROSITE" id="PS00600">
    <property type="entry name" value="AA_TRANSFER_CLASS_3"/>
    <property type="match status" value="1"/>
</dbReference>
<dbReference type="InterPro" id="IPR004639">
    <property type="entry name" value="4pyrrol_synth_GluAld_NH2Trfase"/>
</dbReference>
<dbReference type="FunCoup" id="A0A0F7DC79">
    <property type="interactions" value="134"/>
</dbReference>
<dbReference type="NCBIfam" id="NF000818">
    <property type="entry name" value="PRK00062.1"/>
    <property type="match status" value="1"/>
</dbReference>
<dbReference type="Pfam" id="PF00202">
    <property type="entry name" value="Aminotran_3"/>
    <property type="match status" value="1"/>
</dbReference>
<dbReference type="GeneID" id="24802861"/>
<dbReference type="EMBL" id="CP011267">
    <property type="protein sequence ID" value="AKG92371.1"/>
    <property type="molecule type" value="Genomic_DNA"/>
</dbReference>
<keyword evidence="6 8" id="KW-0413">Isomerase</keyword>
<dbReference type="GO" id="GO:0042286">
    <property type="term" value="F:glutamate-1-semialdehyde 2,1-aminomutase activity"/>
    <property type="evidence" value="ECO:0007669"/>
    <property type="project" value="UniProtKB-UniRule"/>
</dbReference>
<feature type="modified residue" description="N6-(pyridoxal phosphate)lysine" evidence="8">
    <location>
        <position position="263"/>
    </location>
</feature>
<dbReference type="NCBIfam" id="TIGR00713">
    <property type="entry name" value="hemL"/>
    <property type="match status" value="1"/>
</dbReference>
<dbReference type="EC" id="5.4.3.8" evidence="8"/>
<dbReference type="CDD" id="cd00610">
    <property type="entry name" value="OAT_like"/>
    <property type="match status" value="1"/>
</dbReference>
<evidence type="ECO:0000256" key="5">
    <source>
        <dbReference type="ARBA" id="ARBA00022898"/>
    </source>
</evidence>
<comment type="subcellular location">
    <subcellularLocation>
        <location evidence="8">Cytoplasm</location>
    </subcellularLocation>
</comment>
<evidence type="ECO:0000313" key="9">
    <source>
        <dbReference type="EMBL" id="AKG92371.1"/>
    </source>
</evidence>
<dbReference type="KEGG" id="gah:GAH_00275"/>
<evidence type="ECO:0000256" key="2">
    <source>
        <dbReference type="ARBA" id="ARBA00001933"/>
    </source>
</evidence>
<keyword evidence="10" id="KW-1185">Reference proteome</keyword>
<sequence>MWERSKELYDVAKTLMPGGVSSPVRAVKPFPFYTRKARGSRIYDVDGNEYIDYCMAYGPLILGHADERVKEAVKSALENGWVYGTPIELEIEYAKLITSIYPSIDMVRFTNTGSEATMSALRLAKGFTGRDKFVKIEGSFHGAHDSVLVKAGSGATTHGTPNSAGVPEDFVKNTLQSPYNDVEALAEIVEKNRDELAALILEPVMGNSTLIIPEDGYLREVRKITEENDVLLIFDEVITGFRLSLGGAQEYYGVKPDITTLGKIAGGGFPIGIVGGRREIMEHFSPSGAVYQAGTFSGNPVSLTAGYTTAKILSEERPYDELRRKTEELVKAVRDGIEDGKVEGVEVDSIESMFCVYFGERPRDYASALRLDKERFMKFYWKLLENGVFFPPSQYESCFMSTAHSMEDVERTAEVILKCLAEL</sequence>
<dbReference type="GO" id="GO:0006782">
    <property type="term" value="P:protoporphyrinogen IX biosynthetic process"/>
    <property type="evidence" value="ECO:0007669"/>
    <property type="project" value="UniProtKB-UniRule"/>
</dbReference>
<dbReference type="Proteomes" id="UP000034723">
    <property type="component" value="Chromosome"/>
</dbReference>
<evidence type="ECO:0000256" key="6">
    <source>
        <dbReference type="ARBA" id="ARBA00023235"/>
    </source>
</evidence>
<comment type="catalytic activity">
    <reaction evidence="1 8">
        <text>(S)-4-amino-5-oxopentanoate = 5-aminolevulinate</text>
        <dbReference type="Rhea" id="RHEA:14265"/>
        <dbReference type="ChEBI" id="CHEBI:57501"/>
        <dbReference type="ChEBI" id="CHEBI:356416"/>
        <dbReference type="EC" id="5.4.3.8"/>
    </reaction>
</comment>
<dbReference type="InParanoid" id="A0A0F7DC79"/>
<evidence type="ECO:0000256" key="7">
    <source>
        <dbReference type="ARBA" id="ARBA00023244"/>
    </source>
</evidence>
<dbReference type="RefSeq" id="WP_048094351.1">
    <property type="nucleotide sequence ID" value="NZ_CP011267.1"/>
</dbReference>
<protein>
    <recommendedName>
        <fullName evidence="8">Glutamate-1-semialdehyde 2,1-aminomutase</fullName>
        <shortName evidence="8">GSA</shortName>
        <ecNumber evidence="8">5.4.3.8</ecNumber>
    </recommendedName>
    <alternativeName>
        <fullName evidence="8">Glutamate-1-semialdehyde aminotransferase</fullName>
        <shortName evidence="8">GSA-AT</shortName>
    </alternativeName>
</protein>
<evidence type="ECO:0000256" key="4">
    <source>
        <dbReference type="ARBA" id="ARBA00008981"/>
    </source>
</evidence>
<comment type="similarity">
    <text evidence="4 8">Belongs to the class-III pyridoxal-phosphate-dependent aminotransferase family. HemL subfamily.</text>
</comment>